<dbReference type="Gene3D" id="3.40.50.10420">
    <property type="entry name" value="NagB/RpiA/CoA transferase-like"/>
    <property type="match status" value="1"/>
</dbReference>
<evidence type="ECO:0000313" key="5">
    <source>
        <dbReference type="Proteomes" id="UP000031980"/>
    </source>
</evidence>
<sequence>MNSKNDILNRIKAHPVPEVERPAMDFEPMTFEDKIRHFMEVAQLVGCDVFLLEKGEDINETIRKQYPDAKVIASDLPGIACATLNPDALTDARELNGTDVGVIRGEFGVIENGAVWIRQSTRYKALYFISESLVIVLDRHQIVNNMHEAYRHPYFNDFGYGCFIAGPSKTADIEQALVIGAHGPKAVTIILTD</sequence>
<dbReference type="PANTHER" id="PTHR43682:SF1">
    <property type="entry name" value="LACTATE UTILIZATION PROTEIN C"/>
    <property type="match status" value="1"/>
</dbReference>
<dbReference type="InterPro" id="IPR024185">
    <property type="entry name" value="FTHF_cligase-like_sf"/>
</dbReference>
<comment type="caution">
    <text evidence="3">The sequence shown here is derived from an EMBL/GenBank/DDBJ whole genome shotgun (WGS) entry which is preliminary data.</text>
</comment>
<protein>
    <recommendedName>
        <fullName evidence="1">LUD domain-containing protein</fullName>
    </recommendedName>
</protein>
<feature type="domain" description="LUD" evidence="1">
    <location>
        <begin position="93"/>
        <end position="191"/>
    </location>
</feature>
<evidence type="ECO:0000313" key="4">
    <source>
        <dbReference type="Proteomes" id="UP000031937"/>
    </source>
</evidence>
<dbReference type="InterPro" id="IPR003741">
    <property type="entry name" value="LUD_dom"/>
</dbReference>
<dbReference type="Proteomes" id="UP000031937">
    <property type="component" value="Unassembled WGS sequence"/>
</dbReference>
<dbReference type="Pfam" id="PF02589">
    <property type="entry name" value="LUD_dom"/>
    <property type="match status" value="1"/>
</dbReference>
<dbReference type="RefSeq" id="WP_041504542.1">
    <property type="nucleotide sequence ID" value="NZ_JPIT01000039.1"/>
</dbReference>
<dbReference type="InterPro" id="IPR037171">
    <property type="entry name" value="NagB/RpiA_transferase-like"/>
</dbReference>
<organism evidence="3 5">
    <name type="scientific">Sanguibacteroides justesenii</name>
    <dbReference type="NCBI Taxonomy" id="1547597"/>
    <lineage>
        <taxon>Bacteria</taxon>
        <taxon>Pseudomonadati</taxon>
        <taxon>Bacteroidota</taxon>
        <taxon>Bacteroidia</taxon>
        <taxon>Bacteroidales</taxon>
        <taxon>Porphyromonadaceae</taxon>
        <taxon>Sanguibacteroides</taxon>
    </lineage>
</organism>
<reference evidence="3 5" key="1">
    <citation type="submission" date="2014-07" db="EMBL/GenBank/DDBJ databases">
        <title>Porphyromonadaceae bacterium OUH 308042 = ATCC BAA-2681 = DSM 28342 draft genome.</title>
        <authorList>
            <person name="Sydenham T.V."/>
            <person name="Hasman H."/>
            <person name="Justensen U.S."/>
        </authorList>
    </citation>
    <scope>NUCLEOTIDE SEQUENCE [LARGE SCALE GENOMIC DNA]</scope>
    <source>
        <strain evidence="3 5">OUH 308042</strain>
    </source>
</reference>
<keyword evidence="5" id="KW-1185">Reference proteome</keyword>
<evidence type="ECO:0000313" key="3">
    <source>
        <dbReference type="EMBL" id="KIO42569.1"/>
    </source>
</evidence>
<gene>
    <name evidence="3" type="ORF">BA92_14485</name>
    <name evidence="2" type="ORF">IE90_14460</name>
</gene>
<name>A0A0C3RD13_9PORP</name>
<dbReference type="AlphaFoldDB" id="A0A0C3RD13"/>
<evidence type="ECO:0000313" key="2">
    <source>
        <dbReference type="EMBL" id="KIO42483.1"/>
    </source>
</evidence>
<dbReference type="SUPFAM" id="SSF100950">
    <property type="entry name" value="NagB/RpiA/CoA transferase-like"/>
    <property type="match status" value="1"/>
</dbReference>
<accession>A0A0C3RD13</accession>
<reference evidence="2 4" key="2">
    <citation type="submission" date="2014-07" db="EMBL/GenBank/DDBJ databases">
        <title>Porphyromonadaceae bacterium OUH 334697 = ATCC BAA-2682 = DSM 28341 draft genome.</title>
        <authorList>
            <person name="Sydenham T.V."/>
            <person name="Hasman H."/>
            <person name="Justesen U.S."/>
        </authorList>
    </citation>
    <scope>NUCLEOTIDE SEQUENCE [LARGE SCALE GENOMIC DNA]</scope>
    <source>
        <strain evidence="2 4">OUH 334697</strain>
    </source>
</reference>
<dbReference type="Proteomes" id="UP000031980">
    <property type="component" value="Unassembled WGS sequence"/>
</dbReference>
<dbReference type="PANTHER" id="PTHR43682">
    <property type="entry name" value="LACTATE UTILIZATION PROTEIN C"/>
    <property type="match status" value="1"/>
</dbReference>
<dbReference type="EMBL" id="JPIT01000039">
    <property type="protein sequence ID" value="KIO42483.1"/>
    <property type="molecule type" value="Genomic_DNA"/>
</dbReference>
<dbReference type="EMBL" id="JPIU01000051">
    <property type="protein sequence ID" value="KIO42569.1"/>
    <property type="molecule type" value="Genomic_DNA"/>
</dbReference>
<evidence type="ECO:0000259" key="1">
    <source>
        <dbReference type="Pfam" id="PF02589"/>
    </source>
</evidence>
<dbReference type="OrthoDB" id="9794157at2"/>
<proteinExistence type="predicted"/>